<organism evidence="2 3">
    <name type="scientific">Methylocella tundrae</name>
    <dbReference type="NCBI Taxonomy" id="227605"/>
    <lineage>
        <taxon>Bacteria</taxon>
        <taxon>Pseudomonadati</taxon>
        <taxon>Pseudomonadota</taxon>
        <taxon>Alphaproteobacteria</taxon>
        <taxon>Hyphomicrobiales</taxon>
        <taxon>Beijerinckiaceae</taxon>
        <taxon>Methylocella</taxon>
    </lineage>
</organism>
<name>A0A4V6IN00_METTU</name>
<sequence>MKRIAVALWSFAFINLAQQASAQDALSPPSGSNLLLAAEASGVQVYVCTAKEKDFVWIFDGPAASLFNHTGREIGTHGKGPMWTLADGSAITGDLLAKSDAPEAGSVPWLLLKVKTHLGTFGTLSSVNYIRRIDTKGGVEPPDGCDAAHLGDIARIRYSAVYQFYAQ</sequence>
<dbReference type="EMBL" id="LR536450">
    <property type="protein sequence ID" value="VFU10578.1"/>
    <property type="molecule type" value="Genomic_DNA"/>
</dbReference>
<dbReference type="RefSeq" id="WP_166795982.1">
    <property type="nucleotide sequence ID" value="NZ_CP139089.1"/>
</dbReference>
<proteinExistence type="predicted"/>
<accession>A0A4V6IN00</accession>
<feature type="chain" id="PRO_5020614824" description="DUF3455 domain-containing protein" evidence="1">
    <location>
        <begin position="23"/>
        <end position="167"/>
    </location>
</feature>
<evidence type="ECO:0000313" key="2">
    <source>
        <dbReference type="EMBL" id="VFU10578.1"/>
    </source>
</evidence>
<dbReference type="Pfam" id="PF11937">
    <property type="entry name" value="DUF3455"/>
    <property type="match status" value="1"/>
</dbReference>
<dbReference type="PANTHER" id="PTHR35567">
    <property type="entry name" value="MALATE DEHYDROGENASE (AFU_ORTHOLOGUE AFUA_2G13800)"/>
    <property type="match status" value="1"/>
</dbReference>
<dbReference type="KEGG" id="mtun:MTUNDRAET4_3691"/>
<evidence type="ECO:0000313" key="3">
    <source>
        <dbReference type="Proteomes" id="UP000294360"/>
    </source>
</evidence>
<dbReference type="PANTHER" id="PTHR35567:SF1">
    <property type="entry name" value="CONSERVED FUNGAL PROTEIN (AFU_ORTHOLOGUE AFUA_1G14230)"/>
    <property type="match status" value="1"/>
</dbReference>
<evidence type="ECO:0008006" key="4">
    <source>
        <dbReference type="Google" id="ProtNLM"/>
    </source>
</evidence>
<dbReference type="Proteomes" id="UP000294360">
    <property type="component" value="Chromosome"/>
</dbReference>
<dbReference type="AlphaFoldDB" id="A0A4V6IN00"/>
<gene>
    <name evidence="2" type="ORF">MTUNDRAET4_3691</name>
</gene>
<feature type="signal peptide" evidence="1">
    <location>
        <begin position="1"/>
        <end position="22"/>
    </location>
</feature>
<reference evidence="2 3" key="1">
    <citation type="submission" date="2019-03" db="EMBL/GenBank/DDBJ databases">
        <authorList>
            <person name="Kox A.R. M."/>
        </authorList>
    </citation>
    <scope>NUCLEOTIDE SEQUENCE [LARGE SCALE GENOMIC DNA]</scope>
    <source>
        <strain evidence="2">MTUNDRAET4 annotated genome</strain>
    </source>
</reference>
<evidence type="ECO:0000256" key="1">
    <source>
        <dbReference type="SAM" id="SignalP"/>
    </source>
</evidence>
<keyword evidence="1" id="KW-0732">Signal</keyword>
<dbReference type="InterPro" id="IPR021851">
    <property type="entry name" value="DUF3455"/>
</dbReference>
<protein>
    <recommendedName>
        <fullName evidence="4">DUF3455 domain-containing protein</fullName>
    </recommendedName>
</protein>